<organism evidence="2 3">
    <name type="scientific">Mytilus coruscus</name>
    <name type="common">Sea mussel</name>
    <dbReference type="NCBI Taxonomy" id="42192"/>
    <lineage>
        <taxon>Eukaryota</taxon>
        <taxon>Metazoa</taxon>
        <taxon>Spiralia</taxon>
        <taxon>Lophotrochozoa</taxon>
        <taxon>Mollusca</taxon>
        <taxon>Bivalvia</taxon>
        <taxon>Autobranchia</taxon>
        <taxon>Pteriomorphia</taxon>
        <taxon>Mytilida</taxon>
        <taxon>Mytiloidea</taxon>
        <taxon>Mytilidae</taxon>
        <taxon>Mytilinae</taxon>
        <taxon>Mytilus</taxon>
    </lineage>
</organism>
<evidence type="ECO:0000313" key="2">
    <source>
        <dbReference type="EMBL" id="CAC5361362.1"/>
    </source>
</evidence>
<feature type="compositionally biased region" description="Basic and acidic residues" evidence="1">
    <location>
        <begin position="153"/>
        <end position="162"/>
    </location>
</feature>
<feature type="compositionally biased region" description="Polar residues" evidence="1">
    <location>
        <begin position="139"/>
        <end position="152"/>
    </location>
</feature>
<keyword evidence="3" id="KW-1185">Reference proteome</keyword>
<gene>
    <name evidence="2" type="ORF">MCOR_3529</name>
</gene>
<name>A0A6J8A4V8_MYTCO</name>
<evidence type="ECO:0000256" key="1">
    <source>
        <dbReference type="SAM" id="MobiDB-lite"/>
    </source>
</evidence>
<evidence type="ECO:0000313" key="3">
    <source>
        <dbReference type="Proteomes" id="UP000507470"/>
    </source>
</evidence>
<sequence length="170" mass="19491">MRNNSSNFDGTAPLERSLLKAIIESAAFVNGWNSKDVREDANYTMQTRESPNRNYKSDSLCEADERYNIFDRLAPNSVYCSHNLLALELMGKQYRFWITSKGNAETHKGENREQEVDEEVKSLHTLCNCVKRQILKTEPCTQSDEISSGKESSLTRRKEVKDQSTQTIDD</sequence>
<proteinExistence type="predicted"/>
<accession>A0A6J8A4V8</accession>
<feature type="region of interest" description="Disordered" evidence="1">
    <location>
        <begin position="139"/>
        <end position="170"/>
    </location>
</feature>
<dbReference type="Proteomes" id="UP000507470">
    <property type="component" value="Unassembled WGS sequence"/>
</dbReference>
<protein>
    <submittedName>
        <fullName evidence="2">Uncharacterized protein</fullName>
    </submittedName>
</protein>
<reference evidence="2 3" key="1">
    <citation type="submission" date="2020-06" db="EMBL/GenBank/DDBJ databases">
        <authorList>
            <person name="Li R."/>
            <person name="Bekaert M."/>
        </authorList>
    </citation>
    <scope>NUCLEOTIDE SEQUENCE [LARGE SCALE GENOMIC DNA]</scope>
    <source>
        <strain evidence="3">wild</strain>
    </source>
</reference>
<dbReference type="EMBL" id="CACVKT020000589">
    <property type="protein sequence ID" value="CAC5361362.1"/>
    <property type="molecule type" value="Genomic_DNA"/>
</dbReference>
<dbReference type="AlphaFoldDB" id="A0A6J8A4V8"/>